<evidence type="ECO:0000256" key="4">
    <source>
        <dbReference type="ARBA" id="ARBA00022833"/>
    </source>
</evidence>
<dbReference type="Proteomes" id="UP000031971">
    <property type="component" value="Unassembled WGS sequence"/>
</dbReference>
<dbReference type="InterPro" id="IPR003593">
    <property type="entry name" value="AAA+_ATPase"/>
</dbReference>
<evidence type="ECO:0000313" key="12">
    <source>
        <dbReference type="Proteomes" id="UP000031971"/>
    </source>
</evidence>
<feature type="domain" description="ABC transporter" evidence="10">
    <location>
        <begin position="12"/>
        <end position="228"/>
    </location>
</feature>
<dbReference type="AlphaFoldDB" id="A0A0C2YVM2"/>
<dbReference type="Gene3D" id="3.40.50.300">
    <property type="entry name" value="P-loop containing nucleotide triphosphate hydrolases"/>
    <property type="match status" value="1"/>
</dbReference>
<evidence type="ECO:0000256" key="9">
    <source>
        <dbReference type="ARBA" id="ARBA00023136"/>
    </source>
</evidence>
<gene>
    <name evidence="11" type="ORF">CCC_02205</name>
</gene>
<dbReference type="SUPFAM" id="SSF52540">
    <property type="entry name" value="P-loop containing nucleoside triphosphate hydrolases"/>
    <property type="match status" value="1"/>
</dbReference>
<dbReference type="Pfam" id="PF00005">
    <property type="entry name" value="ABC_tran"/>
    <property type="match status" value="1"/>
</dbReference>
<dbReference type="GO" id="GO:0010043">
    <property type="term" value="P:response to zinc ion"/>
    <property type="evidence" value="ECO:0007669"/>
    <property type="project" value="TreeGrafter"/>
</dbReference>
<dbReference type="InterPro" id="IPR017871">
    <property type="entry name" value="ABC_transporter-like_CS"/>
</dbReference>
<accession>A0A0C2YVM2</accession>
<dbReference type="PROSITE" id="PS50893">
    <property type="entry name" value="ABC_TRANSPORTER_2"/>
    <property type="match status" value="1"/>
</dbReference>
<keyword evidence="12" id="KW-1185">Reference proteome</keyword>
<dbReference type="PROSITE" id="PS00211">
    <property type="entry name" value="ABC_TRANSPORTER_1"/>
    <property type="match status" value="1"/>
</dbReference>
<evidence type="ECO:0000256" key="5">
    <source>
        <dbReference type="ARBA" id="ARBA00022840"/>
    </source>
</evidence>
<dbReference type="GO" id="GO:0005524">
    <property type="term" value="F:ATP binding"/>
    <property type="evidence" value="ECO:0007669"/>
    <property type="project" value="UniProtKB-KW"/>
</dbReference>
<evidence type="ECO:0000256" key="1">
    <source>
        <dbReference type="ARBA" id="ARBA00022448"/>
    </source>
</evidence>
<dbReference type="InterPro" id="IPR050153">
    <property type="entry name" value="Metal_Ion_Import_ABC"/>
</dbReference>
<comment type="caution">
    <text evidence="11">The sequence shown here is derived from an EMBL/GenBank/DDBJ whole genome shotgun (WGS) entry which is preliminary data.</text>
</comment>
<proteinExistence type="predicted"/>
<keyword evidence="1" id="KW-0813">Transport</keyword>
<dbReference type="PANTHER" id="PTHR42734:SF9">
    <property type="entry name" value="ZINC IMPORT ATP-BINDING PROTEIN ZNUC"/>
    <property type="match status" value="1"/>
</dbReference>
<keyword evidence="6" id="KW-0864">Zinc transport</keyword>
<reference evidence="11 12" key="1">
    <citation type="submission" date="2015-01" db="EMBL/GenBank/DDBJ databases">
        <title>Genome Sequence of Magnetospirillum magnetotacticum Strain MS-1.</title>
        <authorList>
            <person name="Marinov G.K."/>
            <person name="Smalley M.D."/>
            <person name="DeSalvo G."/>
        </authorList>
    </citation>
    <scope>NUCLEOTIDE SEQUENCE [LARGE SCALE GENOMIC DNA]</scope>
    <source>
        <strain evidence="11 12">MS-1</strain>
    </source>
</reference>
<keyword evidence="7" id="KW-1278">Translocase</keyword>
<evidence type="ECO:0000256" key="3">
    <source>
        <dbReference type="ARBA" id="ARBA00022741"/>
    </source>
</evidence>
<keyword evidence="9" id="KW-0472">Membrane</keyword>
<evidence type="ECO:0000256" key="2">
    <source>
        <dbReference type="ARBA" id="ARBA00022475"/>
    </source>
</evidence>
<keyword evidence="8" id="KW-0406">Ion transport</keyword>
<dbReference type="SMART" id="SM00382">
    <property type="entry name" value="AAA"/>
    <property type="match status" value="1"/>
</dbReference>
<dbReference type="InterPro" id="IPR003439">
    <property type="entry name" value="ABC_transporter-like_ATP-bd"/>
</dbReference>
<dbReference type="PANTHER" id="PTHR42734">
    <property type="entry name" value="METAL TRANSPORT SYSTEM ATP-BINDING PROTEIN TM_0124-RELATED"/>
    <property type="match status" value="1"/>
</dbReference>
<evidence type="ECO:0000259" key="10">
    <source>
        <dbReference type="PROSITE" id="PS50893"/>
    </source>
</evidence>
<evidence type="ECO:0000256" key="8">
    <source>
        <dbReference type="ARBA" id="ARBA00023065"/>
    </source>
</evidence>
<protein>
    <submittedName>
        <fullName evidence="11">Zinc ABC transporter ATP-binding protein ZnuC</fullName>
    </submittedName>
</protein>
<keyword evidence="5 11" id="KW-0067">ATP-binding</keyword>
<keyword evidence="3" id="KW-0547">Nucleotide-binding</keyword>
<evidence type="ECO:0000256" key="6">
    <source>
        <dbReference type="ARBA" id="ARBA00022906"/>
    </source>
</evidence>
<name>A0A0C2YVM2_PARME</name>
<organism evidence="11 12">
    <name type="scientific">Paramagnetospirillum magnetotacticum MS-1</name>
    <dbReference type="NCBI Taxonomy" id="272627"/>
    <lineage>
        <taxon>Bacteria</taxon>
        <taxon>Pseudomonadati</taxon>
        <taxon>Pseudomonadota</taxon>
        <taxon>Alphaproteobacteria</taxon>
        <taxon>Rhodospirillales</taxon>
        <taxon>Magnetospirillaceae</taxon>
        <taxon>Paramagnetospirillum</taxon>
    </lineage>
</organism>
<sequence length="269" mass="28255">MQGQGNAVMSLLSLHDVRLSHGRTLVLDHVDLTVDAGRIITVVGPNGAGKSSLLKVALGLLTPDSGRVERSAKVIGYVPQRLEIGRLLPLSVRRFLAMAIRETADKGQLEAMLDTVGAGHVLARQVVDLSGGEMQRVLLARALLRKPDLLVLDEPVGGVDVAGQAELYDLITGQAREAGVGVLMVSHDLHVVMAATDHVVCLNRHVCCAGHPEAVSRHPEYLALFGPRVAASLAIYTHAHDHGHGADGSVLPLDAGGGGHVHGPGCRHG</sequence>
<keyword evidence="4" id="KW-0862">Zinc</keyword>
<dbReference type="FunFam" id="3.40.50.300:FF:000392">
    <property type="entry name" value="Zinc import ATP-binding protein ZnuC"/>
    <property type="match status" value="1"/>
</dbReference>
<dbReference type="STRING" id="272627.CCC_02205"/>
<evidence type="ECO:0000313" key="11">
    <source>
        <dbReference type="EMBL" id="KIL98755.1"/>
    </source>
</evidence>
<dbReference type="GO" id="GO:0016887">
    <property type="term" value="F:ATP hydrolysis activity"/>
    <property type="evidence" value="ECO:0007669"/>
    <property type="project" value="InterPro"/>
</dbReference>
<dbReference type="InterPro" id="IPR027417">
    <property type="entry name" value="P-loop_NTPase"/>
</dbReference>
<dbReference type="GO" id="GO:0006829">
    <property type="term" value="P:zinc ion transport"/>
    <property type="evidence" value="ECO:0007669"/>
    <property type="project" value="UniProtKB-KW"/>
</dbReference>
<evidence type="ECO:0000256" key="7">
    <source>
        <dbReference type="ARBA" id="ARBA00022967"/>
    </source>
</evidence>
<dbReference type="EMBL" id="JXSL01000027">
    <property type="protein sequence ID" value="KIL98755.1"/>
    <property type="molecule type" value="Genomic_DNA"/>
</dbReference>
<keyword evidence="2" id="KW-1003">Cell membrane</keyword>